<gene>
    <name evidence="1" type="ORF">ACOLOM_LOCUS2888</name>
</gene>
<comment type="caution">
    <text evidence="1">The sequence shown here is derived from an EMBL/GenBank/DDBJ whole genome shotgun (WGS) entry which is preliminary data.</text>
</comment>
<sequence>MDRGWEVDHEDDETLCKEKQIEVRQQSTDNWSDVIDPISGTKFTGN</sequence>
<proteinExistence type="predicted"/>
<protein>
    <submittedName>
        <fullName evidence="1">17011_t:CDS:1</fullName>
    </submittedName>
</protein>
<dbReference type="EMBL" id="CAJVPT010003999">
    <property type="protein sequence ID" value="CAG8503081.1"/>
    <property type="molecule type" value="Genomic_DNA"/>
</dbReference>
<keyword evidence="2" id="KW-1185">Reference proteome</keyword>
<reference evidence="1" key="1">
    <citation type="submission" date="2021-06" db="EMBL/GenBank/DDBJ databases">
        <authorList>
            <person name="Kallberg Y."/>
            <person name="Tangrot J."/>
            <person name="Rosling A."/>
        </authorList>
    </citation>
    <scope>NUCLEOTIDE SEQUENCE</scope>
    <source>
        <strain evidence="1">CL356</strain>
    </source>
</reference>
<accession>A0ACA9KZY4</accession>
<dbReference type="Proteomes" id="UP000789525">
    <property type="component" value="Unassembled WGS sequence"/>
</dbReference>
<evidence type="ECO:0000313" key="2">
    <source>
        <dbReference type="Proteomes" id="UP000789525"/>
    </source>
</evidence>
<name>A0ACA9KZY4_9GLOM</name>
<evidence type="ECO:0000313" key="1">
    <source>
        <dbReference type="EMBL" id="CAG8503081.1"/>
    </source>
</evidence>
<organism evidence="1 2">
    <name type="scientific">Acaulospora colombiana</name>
    <dbReference type="NCBI Taxonomy" id="27376"/>
    <lineage>
        <taxon>Eukaryota</taxon>
        <taxon>Fungi</taxon>
        <taxon>Fungi incertae sedis</taxon>
        <taxon>Mucoromycota</taxon>
        <taxon>Glomeromycotina</taxon>
        <taxon>Glomeromycetes</taxon>
        <taxon>Diversisporales</taxon>
        <taxon>Acaulosporaceae</taxon>
        <taxon>Acaulospora</taxon>
    </lineage>
</organism>